<feature type="chain" id="PRO_5038444569" description="Lipoprotein" evidence="2">
    <location>
        <begin position="32"/>
        <end position="215"/>
    </location>
</feature>
<evidence type="ECO:0000313" key="3">
    <source>
        <dbReference type="EMBL" id="NEN53502.1"/>
    </source>
</evidence>
<dbReference type="EMBL" id="JAAGWB010000072">
    <property type="protein sequence ID" value="NEN53502.1"/>
    <property type="molecule type" value="Genomic_DNA"/>
</dbReference>
<evidence type="ECO:0000256" key="2">
    <source>
        <dbReference type="SAM" id="SignalP"/>
    </source>
</evidence>
<reference evidence="3 4" key="1">
    <citation type="submission" date="2020-02" db="EMBL/GenBank/DDBJ databases">
        <title>The WGS of Modestobacter muralis DSM 100205.</title>
        <authorList>
            <person name="Jiang Z."/>
        </authorList>
    </citation>
    <scope>NUCLEOTIDE SEQUENCE [LARGE SCALE GENOMIC DNA]</scope>
    <source>
        <strain evidence="3 4">DSM 100205</strain>
    </source>
</reference>
<organism evidence="3 4">
    <name type="scientific">Modestobacter muralis</name>
    <dbReference type="NCBI Taxonomy" id="1608614"/>
    <lineage>
        <taxon>Bacteria</taxon>
        <taxon>Bacillati</taxon>
        <taxon>Actinomycetota</taxon>
        <taxon>Actinomycetes</taxon>
        <taxon>Geodermatophilales</taxon>
        <taxon>Geodermatophilaceae</taxon>
        <taxon>Modestobacter</taxon>
    </lineage>
</organism>
<evidence type="ECO:0000256" key="1">
    <source>
        <dbReference type="SAM" id="MobiDB-lite"/>
    </source>
</evidence>
<sequence length="215" mass="21885">MSTRVTHRLPAVVGLAALALLLSGCTEPGPALGPLPPDPSSSTSAGVPAAPTAGSGTSTAAAAPTSVELPSAEKQALAEATEAVTDYYVAVDRINSDPSADPDTLQDVATGDAYLASVRAAVSRKGRGLVQTGSARVVDVNTVSIDLTNAPPSRYPTVVLDTCLDVSATDVEDSDGESVVPADRLDRTTARLDVVHHDFGWRVHNIASSGEPCAS</sequence>
<comment type="caution">
    <text evidence="3">The sequence shown here is derived from an EMBL/GenBank/DDBJ whole genome shotgun (WGS) entry which is preliminary data.</text>
</comment>
<proteinExistence type="predicted"/>
<dbReference type="Proteomes" id="UP000471152">
    <property type="component" value="Unassembled WGS sequence"/>
</dbReference>
<name>A0A6P0HCN2_9ACTN</name>
<protein>
    <recommendedName>
        <fullName evidence="5">Lipoprotein</fullName>
    </recommendedName>
</protein>
<evidence type="ECO:0000313" key="4">
    <source>
        <dbReference type="Proteomes" id="UP000471152"/>
    </source>
</evidence>
<keyword evidence="2" id="KW-0732">Signal</keyword>
<evidence type="ECO:0008006" key="5">
    <source>
        <dbReference type="Google" id="ProtNLM"/>
    </source>
</evidence>
<dbReference type="PROSITE" id="PS51257">
    <property type="entry name" value="PROKAR_LIPOPROTEIN"/>
    <property type="match status" value="1"/>
</dbReference>
<accession>A0A6P0HCN2</accession>
<dbReference type="AlphaFoldDB" id="A0A6P0HCN2"/>
<feature type="region of interest" description="Disordered" evidence="1">
    <location>
        <begin position="30"/>
        <end position="67"/>
    </location>
</feature>
<gene>
    <name evidence="3" type="ORF">G3R41_21605</name>
</gene>
<dbReference type="RefSeq" id="WP_211662237.1">
    <property type="nucleotide sequence ID" value="NZ_JAAGWB010000072.1"/>
</dbReference>
<feature type="signal peptide" evidence="2">
    <location>
        <begin position="1"/>
        <end position="31"/>
    </location>
</feature>
<feature type="compositionally biased region" description="Low complexity" evidence="1">
    <location>
        <begin position="40"/>
        <end position="66"/>
    </location>
</feature>